<reference evidence="6" key="1">
    <citation type="submission" date="2020-02" db="EMBL/GenBank/DDBJ databases">
        <authorList>
            <person name="Scholz U."/>
            <person name="Mascher M."/>
            <person name="Fiebig A."/>
        </authorList>
    </citation>
    <scope>NUCLEOTIDE SEQUENCE</scope>
</reference>
<feature type="domain" description="NB-ARC" evidence="3">
    <location>
        <begin position="156"/>
        <end position="291"/>
    </location>
</feature>
<dbReference type="Gene3D" id="3.80.10.10">
    <property type="entry name" value="Ribonuclease Inhibitor"/>
    <property type="match status" value="2"/>
</dbReference>
<keyword evidence="1" id="KW-0677">Repeat</keyword>
<dbReference type="GO" id="GO:0009626">
    <property type="term" value="P:plant-type hypersensitive response"/>
    <property type="evidence" value="ECO:0007669"/>
    <property type="project" value="UniProtKB-ARBA"/>
</dbReference>
<dbReference type="SUPFAM" id="SSF52058">
    <property type="entry name" value="L domain-like"/>
    <property type="match status" value="1"/>
</dbReference>
<evidence type="ECO:0000313" key="6">
    <source>
        <dbReference type="EMBL" id="CAA7407815.1"/>
    </source>
</evidence>
<dbReference type="InterPro" id="IPR027417">
    <property type="entry name" value="P-loop_NTPase"/>
</dbReference>
<dbReference type="InterPro" id="IPR042197">
    <property type="entry name" value="Apaf_helical"/>
</dbReference>
<dbReference type="GO" id="GO:0002758">
    <property type="term" value="P:innate immune response-activating signaling pathway"/>
    <property type="evidence" value="ECO:0007669"/>
    <property type="project" value="UniProtKB-ARBA"/>
</dbReference>
<dbReference type="Pfam" id="PF23559">
    <property type="entry name" value="WHD_DRP"/>
    <property type="match status" value="1"/>
</dbReference>
<dbReference type="InterPro" id="IPR036388">
    <property type="entry name" value="WH-like_DNA-bd_sf"/>
</dbReference>
<dbReference type="PANTHER" id="PTHR23155">
    <property type="entry name" value="DISEASE RESISTANCE PROTEIN RP"/>
    <property type="match status" value="1"/>
</dbReference>
<dbReference type="Pfam" id="PF23598">
    <property type="entry name" value="LRR_14"/>
    <property type="match status" value="1"/>
</dbReference>
<dbReference type="PRINTS" id="PR00364">
    <property type="entry name" value="DISEASERSIST"/>
</dbReference>
<dbReference type="FunFam" id="1.10.10.10:FF:000322">
    <property type="entry name" value="Probable disease resistance protein At1g63360"/>
    <property type="match status" value="1"/>
</dbReference>
<dbReference type="GO" id="GO:0043531">
    <property type="term" value="F:ADP binding"/>
    <property type="evidence" value="ECO:0007669"/>
    <property type="project" value="InterPro"/>
</dbReference>
<keyword evidence="7" id="KW-1185">Reference proteome</keyword>
<dbReference type="SUPFAM" id="SSF52540">
    <property type="entry name" value="P-loop containing nucleoside triphosphate hydrolases"/>
    <property type="match status" value="1"/>
</dbReference>
<feature type="domain" description="Disease resistance R13L4/SHOC-2-like LRR" evidence="5">
    <location>
        <begin position="511"/>
        <end position="810"/>
    </location>
</feature>
<name>A0A7I8LEU8_SPIIN</name>
<evidence type="ECO:0000259" key="3">
    <source>
        <dbReference type="Pfam" id="PF00931"/>
    </source>
</evidence>
<protein>
    <submittedName>
        <fullName evidence="6">Uncharacterized protein</fullName>
    </submittedName>
</protein>
<evidence type="ECO:0000259" key="5">
    <source>
        <dbReference type="Pfam" id="PF23598"/>
    </source>
</evidence>
<keyword evidence="2" id="KW-0611">Plant defense</keyword>
<dbReference type="GO" id="GO:0042742">
    <property type="term" value="P:defense response to bacterium"/>
    <property type="evidence" value="ECO:0007669"/>
    <property type="project" value="UniProtKB-ARBA"/>
</dbReference>
<gene>
    <name evidence="6" type="ORF">SI8410_14018493</name>
</gene>
<sequence>MAETMILILTKRIASALADQLEKQFDSLYGEKQELLTQVRGRMSQIKMEFEVIKAFLIYKGTRKEDNEILDAWVNRWHHINNQLQEISNRLHRLGDMKQQCEIKTTKGSQSKIAIEKHQDLARSSRVIDEETILGTEEYEKHLKSWLKSGQTDVTQSKRILISVSGPVGIGKTTLVSKVYRSIMIRKSFGCRAWVNVARNYKVEDLLPRIVRELFKGQKREISQHLEIMNPPELKQILKNFLEGRRYIIVLDDMRDQHVWKQKLENYIPDNNCGSRIIMTTQSDDVPALAGEDAFHLFCTNTFKRTDTGKCPPALMEQATNILKLCDGLPLAIVSTGNYLSLREKTVSEWKKLEGDLNWILNNNVDFDLMKSVLTLSFNSLLGYLKTCFLYCGIFPDSHLIKRKRLIRLWIAEGFIQDRGRRTVEDVAEDILHELIKQNMLEVQDTNDSGRVRTCKMSAIMRQLIISKSEQEGFYVVYDDAEKCYEGNSKRLSVKSSNNSIPLSVSAIQSLRSWIHFGSGETPLESGFKLLRVLDLQGVELKEGLPKAVFNLFNLHYLGLRKTSIKRLLASIKRLVNLQRLDVTFTNIKELPDGIVKLQRLRNLFVYTIVDCSYESFCYFRRFPALRGIYDLKELQMLQSVEVTKDILTNLKKMSQLRSFRIIKVRAEHYSVLSDAIETMVNLRRLDIVGAKSDEALGMKHDIVPPQSLEKLTFRAKLMKLPTWISSLRNLAWVPVSWCGLPSEHDFLPSLGGLHSLVFLLLINAHNGSELSFKKGSFLRLKDLRIVDMKDLNEIKVENGALNELRHLNLVRCEGLRKLP</sequence>
<dbReference type="PANTHER" id="PTHR23155:SF1232">
    <property type="entry name" value="OS09G0270700 PROTEIN"/>
    <property type="match status" value="1"/>
</dbReference>
<feature type="domain" description="Disease resistance protein winged helix" evidence="4">
    <location>
        <begin position="394"/>
        <end position="465"/>
    </location>
</feature>
<evidence type="ECO:0000313" key="7">
    <source>
        <dbReference type="Proteomes" id="UP000663760"/>
    </source>
</evidence>
<dbReference type="Proteomes" id="UP000663760">
    <property type="component" value="Chromosome 14"/>
</dbReference>
<evidence type="ECO:0000256" key="2">
    <source>
        <dbReference type="ARBA" id="ARBA00022821"/>
    </source>
</evidence>
<evidence type="ECO:0000256" key="1">
    <source>
        <dbReference type="ARBA" id="ARBA00022737"/>
    </source>
</evidence>
<dbReference type="EMBL" id="LR746277">
    <property type="protein sequence ID" value="CAA7407815.1"/>
    <property type="molecule type" value="Genomic_DNA"/>
</dbReference>
<dbReference type="InterPro" id="IPR058922">
    <property type="entry name" value="WHD_DRP"/>
</dbReference>
<organism evidence="6 7">
    <name type="scientific">Spirodela intermedia</name>
    <name type="common">Intermediate duckweed</name>
    <dbReference type="NCBI Taxonomy" id="51605"/>
    <lineage>
        <taxon>Eukaryota</taxon>
        <taxon>Viridiplantae</taxon>
        <taxon>Streptophyta</taxon>
        <taxon>Embryophyta</taxon>
        <taxon>Tracheophyta</taxon>
        <taxon>Spermatophyta</taxon>
        <taxon>Magnoliopsida</taxon>
        <taxon>Liliopsida</taxon>
        <taxon>Araceae</taxon>
        <taxon>Lemnoideae</taxon>
        <taxon>Spirodela</taxon>
    </lineage>
</organism>
<proteinExistence type="predicted"/>
<dbReference type="InterPro" id="IPR044974">
    <property type="entry name" value="Disease_R_plants"/>
</dbReference>
<dbReference type="Gene3D" id="1.10.10.10">
    <property type="entry name" value="Winged helix-like DNA-binding domain superfamily/Winged helix DNA-binding domain"/>
    <property type="match status" value="1"/>
</dbReference>
<dbReference type="Gene3D" id="1.10.8.430">
    <property type="entry name" value="Helical domain of apoptotic protease-activating factors"/>
    <property type="match status" value="1"/>
</dbReference>
<dbReference type="OrthoDB" id="598235at2759"/>
<accession>A0A7I8LEU8</accession>
<dbReference type="Pfam" id="PF00931">
    <property type="entry name" value="NB-ARC"/>
    <property type="match status" value="1"/>
</dbReference>
<dbReference type="Gene3D" id="3.40.50.300">
    <property type="entry name" value="P-loop containing nucleotide triphosphate hydrolases"/>
    <property type="match status" value="1"/>
</dbReference>
<dbReference type="InterPro" id="IPR032675">
    <property type="entry name" value="LRR_dom_sf"/>
</dbReference>
<evidence type="ECO:0000259" key="4">
    <source>
        <dbReference type="Pfam" id="PF23559"/>
    </source>
</evidence>
<dbReference type="InterPro" id="IPR055414">
    <property type="entry name" value="LRR_R13L4/SHOC2-like"/>
</dbReference>
<dbReference type="InterPro" id="IPR002182">
    <property type="entry name" value="NB-ARC"/>
</dbReference>
<dbReference type="AlphaFoldDB" id="A0A7I8LEU8"/>